<evidence type="ECO:0000313" key="2">
    <source>
        <dbReference type="Proteomes" id="UP000276133"/>
    </source>
</evidence>
<dbReference type="Gene3D" id="3.40.390.10">
    <property type="entry name" value="Collagenase (Catalytic Domain)"/>
    <property type="match status" value="1"/>
</dbReference>
<name>A0A3M7R0A6_BRAPC</name>
<comment type="caution">
    <text evidence="1">The sequence shown here is derived from an EMBL/GenBank/DDBJ whole genome shotgun (WGS) entry which is preliminary data.</text>
</comment>
<organism evidence="1 2">
    <name type="scientific">Brachionus plicatilis</name>
    <name type="common">Marine rotifer</name>
    <name type="synonym">Brachionus muelleri</name>
    <dbReference type="NCBI Taxonomy" id="10195"/>
    <lineage>
        <taxon>Eukaryota</taxon>
        <taxon>Metazoa</taxon>
        <taxon>Spiralia</taxon>
        <taxon>Gnathifera</taxon>
        <taxon>Rotifera</taxon>
        <taxon>Eurotatoria</taxon>
        <taxon>Monogononta</taxon>
        <taxon>Pseudotrocha</taxon>
        <taxon>Ploima</taxon>
        <taxon>Brachionidae</taxon>
        <taxon>Brachionus</taxon>
    </lineage>
</organism>
<protein>
    <submittedName>
        <fullName evidence="1">Uncharacterized protein</fullName>
    </submittedName>
</protein>
<evidence type="ECO:0000313" key="1">
    <source>
        <dbReference type="EMBL" id="RNA17022.1"/>
    </source>
</evidence>
<sequence length="103" mass="12185">MQAPRCISKWKKKRLRYAVLNQNKEFKGRTGRIMAQAFRYWVNESGLSFRRVGRKKCKAFITDQNCLKSNLIGAKRKKQIYFKSQILIVLSQLPLAKVYWSIN</sequence>
<proteinExistence type="predicted"/>
<reference evidence="1 2" key="1">
    <citation type="journal article" date="2018" name="Sci. Rep.">
        <title>Genomic signatures of local adaptation to the degree of environmental predictability in rotifers.</title>
        <authorList>
            <person name="Franch-Gras L."/>
            <person name="Hahn C."/>
            <person name="Garcia-Roger E.M."/>
            <person name="Carmona M.J."/>
            <person name="Serra M."/>
            <person name="Gomez A."/>
        </authorList>
    </citation>
    <scope>NUCLEOTIDE SEQUENCE [LARGE SCALE GENOMIC DNA]</scope>
    <source>
        <strain evidence="1">HYR1</strain>
    </source>
</reference>
<dbReference type="GO" id="GO:0008237">
    <property type="term" value="F:metallopeptidase activity"/>
    <property type="evidence" value="ECO:0007669"/>
    <property type="project" value="InterPro"/>
</dbReference>
<dbReference type="Proteomes" id="UP000276133">
    <property type="component" value="Unassembled WGS sequence"/>
</dbReference>
<dbReference type="OrthoDB" id="406838at2759"/>
<dbReference type="EMBL" id="REGN01004553">
    <property type="protein sequence ID" value="RNA17022.1"/>
    <property type="molecule type" value="Genomic_DNA"/>
</dbReference>
<accession>A0A3M7R0A6</accession>
<dbReference type="AlphaFoldDB" id="A0A3M7R0A6"/>
<gene>
    <name evidence="1" type="ORF">BpHYR1_005388</name>
</gene>
<dbReference type="InterPro" id="IPR024079">
    <property type="entry name" value="MetalloPept_cat_dom_sf"/>
</dbReference>
<keyword evidence="2" id="KW-1185">Reference proteome</keyword>